<proteinExistence type="predicted"/>
<evidence type="ECO:0000256" key="1">
    <source>
        <dbReference type="SAM" id="SignalP"/>
    </source>
</evidence>
<reference evidence="2 3" key="1">
    <citation type="submission" date="2019-02" db="EMBL/GenBank/DDBJ databases">
        <title>Deep-cultivation of Planctomycetes and their phenomic and genomic characterization uncovers novel biology.</title>
        <authorList>
            <person name="Wiegand S."/>
            <person name="Jogler M."/>
            <person name="Boedeker C."/>
            <person name="Pinto D."/>
            <person name="Vollmers J."/>
            <person name="Rivas-Marin E."/>
            <person name="Kohn T."/>
            <person name="Peeters S.H."/>
            <person name="Heuer A."/>
            <person name="Rast P."/>
            <person name="Oberbeckmann S."/>
            <person name="Bunk B."/>
            <person name="Jeske O."/>
            <person name="Meyerdierks A."/>
            <person name="Storesund J.E."/>
            <person name="Kallscheuer N."/>
            <person name="Luecker S."/>
            <person name="Lage O.M."/>
            <person name="Pohl T."/>
            <person name="Merkel B.J."/>
            <person name="Hornburger P."/>
            <person name="Mueller R.-W."/>
            <person name="Bruemmer F."/>
            <person name="Labrenz M."/>
            <person name="Spormann A.M."/>
            <person name="Op den Camp H."/>
            <person name="Overmann J."/>
            <person name="Amann R."/>
            <person name="Jetten M.S.M."/>
            <person name="Mascher T."/>
            <person name="Medema M.H."/>
            <person name="Devos D.P."/>
            <person name="Kaster A.-K."/>
            <person name="Ovreas L."/>
            <person name="Rohde M."/>
            <person name="Galperin M.Y."/>
            <person name="Jogler C."/>
        </authorList>
    </citation>
    <scope>NUCLEOTIDE SEQUENCE [LARGE SCALE GENOMIC DNA]</scope>
    <source>
        <strain evidence="2 3">Q31a</strain>
    </source>
</reference>
<keyword evidence="3" id="KW-1185">Reference proteome</keyword>
<sequence length="215" mass="22971" precursor="true">MFRNILAVYVVVVSLSTSASAGVMSADHATFGIASLTRDTVQGLDFLDLTLSVNRSFNNVSSQFGTGGDFEGFRYATEVEVINLINNYGFTPGAVVGQNITGWALSGGLGGLTNLLGVTNLDGLPELKQTIGITGTSVHISSHKYVELVFYSGLISTVYNEPALYRPDGYFSPNYGSFLVQSSSVVPEPGSITTFAGLLGIGLIVRRRRQRLSDR</sequence>
<evidence type="ECO:0000313" key="2">
    <source>
        <dbReference type="EMBL" id="QDV22543.1"/>
    </source>
</evidence>
<name>A0A518G1R9_9BACT</name>
<feature type="signal peptide" evidence="1">
    <location>
        <begin position="1"/>
        <end position="21"/>
    </location>
</feature>
<dbReference type="EMBL" id="CP036298">
    <property type="protein sequence ID" value="QDV22543.1"/>
    <property type="molecule type" value="Genomic_DNA"/>
</dbReference>
<evidence type="ECO:0008006" key="4">
    <source>
        <dbReference type="Google" id="ProtNLM"/>
    </source>
</evidence>
<protein>
    <recommendedName>
        <fullName evidence="4">PEP-CTERM protein-sorting domain-containing protein</fullName>
    </recommendedName>
</protein>
<feature type="chain" id="PRO_5021981642" description="PEP-CTERM protein-sorting domain-containing protein" evidence="1">
    <location>
        <begin position="22"/>
        <end position="215"/>
    </location>
</feature>
<keyword evidence="1" id="KW-0732">Signal</keyword>
<organism evidence="2 3">
    <name type="scientific">Aureliella helgolandensis</name>
    <dbReference type="NCBI Taxonomy" id="2527968"/>
    <lineage>
        <taxon>Bacteria</taxon>
        <taxon>Pseudomonadati</taxon>
        <taxon>Planctomycetota</taxon>
        <taxon>Planctomycetia</taxon>
        <taxon>Pirellulales</taxon>
        <taxon>Pirellulaceae</taxon>
        <taxon>Aureliella</taxon>
    </lineage>
</organism>
<gene>
    <name evidence="2" type="ORF">Q31a_08290</name>
</gene>
<dbReference type="AlphaFoldDB" id="A0A518G1R9"/>
<dbReference type="Proteomes" id="UP000318017">
    <property type="component" value="Chromosome"/>
</dbReference>
<accession>A0A518G1R9</accession>
<dbReference type="OrthoDB" id="290386at2"/>
<dbReference type="KEGG" id="ahel:Q31a_08290"/>
<evidence type="ECO:0000313" key="3">
    <source>
        <dbReference type="Proteomes" id="UP000318017"/>
    </source>
</evidence>
<dbReference type="RefSeq" id="WP_145074225.1">
    <property type="nucleotide sequence ID" value="NZ_CP036298.1"/>
</dbReference>